<gene>
    <name evidence="3" type="primary">LOC108744326</name>
</gene>
<dbReference type="AlphaFoldDB" id="A0A1W4XHS3"/>
<feature type="domain" description="Endonuclease/exonuclease/phosphatase" evidence="1">
    <location>
        <begin position="525"/>
        <end position="643"/>
    </location>
</feature>
<accession>A0A1W4XHS3</accession>
<sequence length="654" mass="75722">MGRNEGDGTGTVLLVAEVAQRNAQFVNARYQYPSSSVNDYHNRMVRKVIEIPNCSDNFNKKEETVRLKGIWRPIFGNPQTVLTGIFQSPYPAFEMEEPLKNLTIHASETLRNNSNRRWPLNPNQEFLKKSIRRITTYLFAVYVAPIVAVRQVKDSVESLIGHTKNKIQGLLSKKGKENVNIKVKITANGKPAAKYSCWDFINLENNVVLQVNEQIYDVTLNAPFVQSVLLPKVLFIENDIVPINLKVIHAVDHMCKYQWHKSKDKINWEVVGNEFRYKPKPDDLDYFLRLTIYPINRQTEGPIFQIISENEIKQLYLPIGCPFEESHRLTHSKLQGTSFRVVCYNILSERYTDDGFTYCPEEYLTIDYRKHLLLNELRGYNADIMCLQEVDLKLLQPFLGRHLVESGYVGVYHRKGNRLSEGLATIYREDRFTIIESKHYVLSMEIKRNPLCKSMWQLLLANNEAKENFLKQATSCQITVFQENFNKQMCLVLNTHLFYRPTDNHIRLIQIGVIMKLIEKSYTDLEKRIKKPPLLILCGDFNSKPPSGVYEFMTKGCINANHPDWKPTGKKRVKGFSLKHQFQLESAYGTPKFTNYVGDFQGCLDYIFYDKCRMNKIQVVPLPAEDILKENVALPSQVFPSDHLALVVDLTWSI</sequence>
<dbReference type="InterPro" id="IPR036691">
    <property type="entry name" value="Endo/exonu/phosph_ase_sf"/>
</dbReference>
<dbReference type="STRING" id="224129.A0A1W4XHS3"/>
<name>A0A1W4XHS3_AGRPL</name>
<organism evidence="2 3">
    <name type="scientific">Agrilus planipennis</name>
    <name type="common">Emerald ash borer</name>
    <name type="synonym">Agrilus marcopoli</name>
    <dbReference type="NCBI Taxonomy" id="224129"/>
    <lineage>
        <taxon>Eukaryota</taxon>
        <taxon>Metazoa</taxon>
        <taxon>Ecdysozoa</taxon>
        <taxon>Arthropoda</taxon>
        <taxon>Hexapoda</taxon>
        <taxon>Insecta</taxon>
        <taxon>Pterygota</taxon>
        <taxon>Neoptera</taxon>
        <taxon>Endopterygota</taxon>
        <taxon>Coleoptera</taxon>
        <taxon>Polyphaga</taxon>
        <taxon>Elateriformia</taxon>
        <taxon>Buprestoidea</taxon>
        <taxon>Buprestidae</taxon>
        <taxon>Agrilinae</taxon>
        <taxon>Agrilus</taxon>
    </lineage>
</organism>
<dbReference type="GO" id="GO:0000288">
    <property type="term" value="P:nuclear-transcribed mRNA catabolic process, deadenylation-dependent decay"/>
    <property type="evidence" value="ECO:0007669"/>
    <property type="project" value="TreeGrafter"/>
</dbReference>
<dbReference type="PANTHER" id="PTHR12121">
    <property type="entry name" value="CARBON CATABOLITE REPRESSOR PROTEIN 4"/>
    <property type="match status" value="1"/>
</dbReference>
<evidence type="ECO:0000259" key="1">
    <source>
        <dbReference type="Pfam" id="PF03372"/>
    </source>
</evidence>
<dbReference type="InParanoid" id="A0A1W4XHS3"/>
<dbReference type="GO" id="GO:0005739">
    <property type="term" value="C:mitochondrion"/>
    <property type="evidence" value="ECO:0007669"/>
    <property type="project" value="TreeGrafter"/>
</dbReference>
<feature type="domain" description="Endonuclease/exonuclease/phosphatase" evidence="1">
    <location>
        <begin position="363"/>
        <end position="435"/>
    </location>
</feature>
<dbReference type="OrthoDB" id="412787at2759"/>
<proteinExistence type="predicted"/>
<evidence type="ECO:0000313" key="2">
    <source>
        <dbReference type="Proteomes" id="UP000192223"/>
    </source>
</evidence>
<dbReference type="RefSeq" id="XP_018335534.1">
    <property type="nucleotide sequence ID" value="XM_018480032.1"/>
</dbReference>
<evidence type="ECO:0000313" key="3">
    <source>
        <dbReference type="RefSeq" id="XP_018335534.1"/>
    </source>
</evidence>
<reference evidence="3" key="1">
    <citation type="submission" date="2025-08" db="UniProtKB">
        <authorList>
            <consortium name="RefSeq"/>
        </authorList>
    </citation>
    <scope>IDENTIFICATION</scope>
    <source>
        <tissue evidence="3">Entire body</tissue>
    </source>
</reference>
<dbReference type="Gene3D" id="3.60.10.10">
    <property type="entry name" value="Endonuclease/exonuclease/phosphatase"/>
    <property type="match status" value="1"/>
</dbReference>
<dbReference type="SUPFAM" id="SSF56219">
    <property type="entry name" value="DNase I-like"/>
    <property type="match status" value="1"/>
</dbReference>
<dbReference type="PANTHER" id="PTHR12121:SF37">
    <property type="entry name" value="2',5'-PHOSPHODIESTERASE 12"/>
    <property type="match status" value="1"/>
</dbReference>
<dbReference type="Proteomes" id="UP000192223">
    <property type="component" value="Unplaced"/>
</dbReference>
<dbReference type="KEGG" id="apln:108744326"/>
<dbReference type="InterPro" id="IPR050410">
    <property type="entry name" value="CCR4/nocturin_mRNA_transcr"/>
</dbReference>
<dbReference type="Pfam" id="PF03372">
    <property type="entry name" value="Exo_endo_phos"/>
    <property type="match status" value="2"/>
</dbReference>
<dbReference type="GeneID" id="108744326"/>
<dbReference type="InterPro" id="IPR005135">
    <property type="entry name" value="Endo/exonuclease/phosphatase"/>
</dbReference>
<keyword evidence="2" id="KW-1185">Reference proteome</keyword>
<dbReference type="GO" id="GO:0000175">
    <property type="term" value="F:3'-5'-RNA exonuclease activity"/>
    <property type="evidence" value="ECO:0007669"/>
    <property type="project" value="TreeGrafter"/>
</dbReference>
<protein>
    <submittedName>
        <fullName evidence="3">2',5'-phosphodiesterase 12-like</fullName>
    </submittedName>
</protein>